<dbReference type="KEGG" id="sinu:IMZ28_02550"/>
<organism evidence="1 2">
    <name type="scientific">Sulfurovum indicum</name>
    <dbReference type="NCBI Taxonomy" id="2779528"/>
    <lineage>
        <taxon>Bacteria</taxon>
        <taxon>Pseudomonadati</taxon>
        <taxon>Campylobacterota</taxon>
        <taxon>Epsilonproteobacteria</taxon>
        <taxon>Campylobacterales</taxon>
        <taxon>Sulfurovaceae</taxon>
        <taxon>Sulfurovum</taxon>
    </lineage>
</organism>
<name>A0A7M1S4N6_9BACT</name>
<dbReference type="Proteomes" id="UP000595074">
    <property type="component" value="Chromosome"/>
</dbReference>
<keyword evidence="2" id="KW-1185">Reference proteome</keyword>
<proteinExistence type="predicted"/>
<protein>
    <submittedName>
        <fullName evidence="1">Type II secretion system protein</fullName>
    </submittedName>
</protein>
<reference evidence="1 2" key="1">
    <citation type="submission" date="2020-10" db="EMBL/GenBank/DDBJ databases">
        <title>The genome of sulfurovum sp.</title>
        <authorList>
            <person name="Xie S."/>
            <person name="Shao Z."/>
            <person name="Jiang L."/>
        </authorList>
    </citation>
    <scope>NUCLEOTIDE SEQUENCE [LARGE SCALE GENOMIC DNA]</scope>
    <source>
        <strain evidence="1 2">ST-419</strain>
    </source>
</reference>
<gene>
    <name evidence="1" type="ORF">IMZ28_02550</name>
</gene>
<dbReference type="AlphaFoldDB" id="A0A7M1S4N6"/>
<sequence>MGYRLRDAVAMIELIFALLIMAIVLMSAPRLISTATKSSFVALQQESINEAASHINMIMGYHWDENTTDERYLDPILTVSATGDTNLSYKVQNSWRIGTPKESSRSFIRQDGTGNIAATAPSKLGMEAGEPPEDDVDDFIGDYTLINEGVTTSDVADKNINVATSVSYALDSPSGTTGPYDTTGGDRRISFNDLTDTNAGSTNIKHISVTLTSTSNVSEFEKSIVLHAFVCNIGAYELEKKAF</sequence>
<accession>A0A7M1S4N6</accession>
<dbReference type="RefSeq" id="WP_197549131.1">
    <property type="nucleotide sequence ID" value="NZ_CP063164.1"/>
</dbReference>
<evidence type="ECO:0000313" key="2">
    <source>
        <dbReference type="Proteomes" id="UP000595074"/>
    </source>
</evidence>
<dbReference type="EMBL" id="CP063164">
    <property type="protein sequence ID" value="QOR62375.1"/>
    <property type="molecule type" value="Genomic_DNA"/>
</dbReference>
<evidence type="ECO:0000313" key="1">
    <source>
        <dbReference type="EMBL" id="QOR62375.1"/>
    </source>
</evidence>